<accession>A0A8H4V8D7</accession>
<feature type="compositionally biased region" description="Basic and acidic residues" evidence="3">
    <location>
        <begin position="34"/>
        <end position="43"/>
    </location>
</feature>
<dbReference type="Proteomes" id="UP000557566">
    <property type="component" value="Unassembled WGS sequence"/>
</dbReference>
<keyword evidence="2" id="KW-0539">Nucleus</keyword>
<evidence type="ECO:0000256" key="3">
    <source>
        <dbReference type="SAM" id="MobiDB-lite"/>
    </source>
</evidence>
<feature type="region of interest" description="Disordered" evidence="3">
    <location>
        <begin position="1"/>
        <end position="71"/>
    </location>
</feature>
<evidence type="ECO:0000259" key="4">
    <source>
        <dbReference type="PROSITE" id="PS00036"/>
    </source>
</evidence>
<reference evidence="5 6" key="1">
    <citation type="journal article" date="2020" name="Genome Biol. Evol.">
        <title>A new high-quality draft genome assembly of the Chinese cordyceps Ophiocordyceps sinensis.</title>
        <authorList>
            <person name="Shu R."/>
            <person name="Zhang J."/>
            <person name="Meng Q."/>
            <person name="Zhang H."/>
            <person name="Zhou G."/>
            <person name="Li M."/>
            <person name="Wu P."/>
            <person name="Zhao Y."/>
            <person name="Chen C."/>
            <person name="Qin Q."/>
        </authorList>
    </citation>
    <scope>NUCLEOTIDE SEQUENCE [LARGE SCALE GENOMIC DNA]</scope>
    <source>
        <strain evidence="5 6">IOZ07</strain>
    </source>
</reference>
<dbReference type="PROSITE" id="PS00036">
    <property type="entry name" value="BZIP_BASIC"/>
    <property type="match status" value="1"/>
</dbReference>
<feature type="compositionally biased region" description="Low complexity" evidence="3">
    <location>
        <begin position="234"/>
        <end position="249"/>
    </location>
</feature>
<dbReference type="InterPro" id="IPR050936">
    <property type="entry name" value="AP-1-like"/>
</dbReference>
<dbReference type="GO" id="GO:0001228">
    <property type="term" value="F:DNA-binding transcription activator activity, RNA polymerase II-specific"/>
    <property type="evidence" value="ECO:0007669"/>
    <property type="project" value="TreeGrafter"/>
</dbReference>
<dbReference type="PANTHER" id="PTHR40621">
    <property type="entry name" value="TRANSCRIPTION FACTOR KAPC-RELATED"/>
    <property type="match status" value="1"/>
</dbReference>
<protein>
    <recommendedName>
        <fullName evidence="4">BZIP domain-containing protein</fullName>
    </recommendedName>
</protein>
<feature type="domain" description="BZIP" evidence="4">
    <location>
        <begin position="60"/>
        <end position="74"/>
    </location>
</feature>
<feature type="region of interest" description="Disordered" evidence="3">
    <location>
        <begin position="161"/>
        <end position="271"/>
    </location>
</feature>
<dbReference type="OrthoDB" id="2285533at2759"/>
<evidence type="ECO:0000313" key="6">
    <source>
        <dbReference type="Proteomes" id="UP000557566"/>
    </source>
</evidence>
<evidence type="ECO:0000256" key="1">
    <source>
        <dbReference type="ARBA" id="ARBA00004123"/>
    </source>
</evidence>
<gene>
    <name evidence="5" type="ORF">G6O67_003232</name>
</gene>
<comment type="caution">
    <text evidence="5">The sequence shown here is derived from an EMBL/GenBank/DDBJ whole genome shotgun (WGS) entry which is preliminary data.</text>
</comment>
<dbReference type="EMBL" id="JAAVMX010000003">
    <property type="protein sequence ID" value="KAF4511430.1"/>
    <property type="molecule type" value="Genomic_DNA"/>
</dbReference>
<dbReference type="PANTHER" id="PTHR40621:SF9">
    <property type="entry name" value="MEAB PROTEIN"/>
    <property type="match status" value="1"/>
</dbReference>
<sequence length="377" mass="41653">MSIDNKPNPPRRDDSDDSPDSTPERDQNPPPVTNDRDSHDAQQPKRKGGRKPIYATSEERKQRNRQAQAAFRERRTEYIKQLEETIRVHESNLHNLQTAHRTAAEECLMLRYKNSLLERILLEKGIDVQAELHAKTGSPDLGSTHMAQNLVQPPPIQRAIMSRHHQSRKSISSIAPKVEPGLSPSSARKPGVSPESRPNRCHASSPPTASSAFSPASSDSISMRGSGAGLSRHPLSTPTTNSTTTSSLLGRRGHSAADGASFYPTPSFQNPVEQQMEREYDGMVDDSEMETPNGHGSYPPGFTHDTQHTMMLSPSSTAPGPQMPHPHEPTQQAPGSQPFPSMTQLLHQNLDWDPFGLSASMAFPNQQPFQYDQANMR</sequence>
<name>A0A8H4V8D7_9HYPO</name>
<dbReference type="Gene3D" id="1.20.5.170">
    <property type="match status" value="1"/>
</dbReference>
<dbReference type="SMART" id="SM00338">
    <property type="entry name" value="BRLZ"/>
    <property type="match status" value="1"/>
</dbReference>
<dbReference type="CDD" id="cd14688">
    <property type="entry name" value="bZIP_YAP"/>
    <property type="match status" value="1"/>
</dbReference>
<keyword evidence="6" id="KW-1185">Reference proteome</keyword>
<dbReference type="InterPro" id="IPR004827">
    <property type="entry name" value="bZIP"/>
</dbReference>
<dbReference type="InterPro" id="IPR046347">
    <property type="entry name" value="bZIP_sf"/>
</dbReference>
<dbReference type="AlphaFoldDB" id="A0A8H4V8D7"/>
<feature type="compositionally biased region" description="Polar residues" evidence="3">
    <location>
        <begin position="329"/>
        <end position="342"/>
    </location>
</feature>
<proteinExistence type="predicted"/>
<evidence type="ECO:0000313" key="5">
    <source>
        <dbReference type="EMBL" id="KAF4511430.1"/>
    </source>
</evidence>
<feature type="region of interest" description="Disordered" evidence="3">
    <location>
        <begin position="313"/>
        <end position="342"/>
    </location>
</feature>
<dbReference type="GO" id="GO:0000976">
    <property type="term" value="F:transcription cis-regulatory region binding"/>
    <property type="evidence" value="ECO:0007669"/>
    <property type="project" value="InterPro"/>
</dbReference>
<organism evidence="5 6">
    <name type="scientific">Ophiocordyceps sinensis</name>
    <dbReference type="NCBI Taxonomy" id="72228"/>
    <lineage>
        <taxon>Eukaryota</taxon>
        <taxon>Fungi</taxon>
        <taxon>Dikarya</taxon>
        <taxon>Ascomycota</taxon>
        <taxon>Pezizomycotina</taxon>
        <taxon>Sordariomycetes</taxon>
        <taxon>Hypocreomycetidae</taxon>
        <taxon>Hypocreales</taxon>
        <taxon>Ophiocordycipitaceae</taxon>
        <taxon>Ophiocordyceps</taxon>
    </lineage>
</organism>
<comment type="subcellular location">
    <subcellularLocation>
        <location evidence="1">Nucleus</location>
    </subcellularLocation>
</comment>
<evidence type="ECO:0000256" key="2">
    <source>
        <dbReference type="ARBA" id="ARBA00023242"/>
    </source>
</evidence>
<dbReference type="SUPFAM" id="SSF57959">
    <property type="entry name" value="Leucine zipper domain"/>
    <property type="match status" value="1"/>
</dbReference>
<dbReference type="GO" id="GO:0090575">
    <property type="term" value="C:RNA polymerase II transcription regulator complex"/>
    <property type="evidence" value="ECO:0007669"/>
    <property type="project" value="TreeGrafter"/>
</dbReference>
<feature type="compositionally biased region" description="Low complexity" evidence="3">
    <location>
        <begin position="203"/>
        <end position="222"/>
    </location>
</feature>